<dbReference type="InterPro" id="IPR014718">
    <property type="entry name" value="GH-type_carb-bd"/>
</dbReference>
<comment type="cofactor">
    <cofactor evidence="1">
        <name>Ca(2+)</name>
        <dbReference type="ChEBI" id="CHEBI:29108"/>
    </cofactor>
</comment>
<comment type="caution">
    <text evidence="4">The sequence shown here is derived from an EMBL/GenBank/DDBJ whole genome shotgun (WGS) entry which is preliminary data.</text>
</comment>
<name>A0A5C6LVR4_9BACT</name>
<reference evidence="4 5" key="1">
    <citation type="submission" date="2019-08" db="EMBL/GenBank/DDBJ databases">
        <title>Whole genome sequencing of chitin degrading bacteria Chitinophaga pinensis YS16.</title>
        <authorList>
            <person name="Singh R.P."/>
            <person name="Manchanda G."/>
            <person name="Maurya I.K."/>
            <person name="Joshi N.K."/>
            <person name="Srivastava A.K."/>
        </authorList>
    </citation>
    <scope>NUCLEOTIDE SEQUENCE [LARGE SCALE GENOMIC DNA]</scope>
    <source>
        <strain evidence="4 5">YS-16</strain>
    </source>
</reference>
<dbReference type="GO" id="GO:0030246">
    <property type="term" value="F:carbohydrate binding"/>
    <property type="evidence" value="ECO:0007669"/>
    <property type="project" value="InterPro"/>
</dbReference>
<proteinExistence type="predicted"/>
<dbReference type="SUPFAM" id="SSF74650">
    <property type="entry name" value="Galactose mutarotase-like"/>
    <property type="match status" value="1"/>
</dbReference>
<evidence type="ECO:0000313" key="5">
    <source>
        <dbReference type="Proteomes" id="UP000318815"/>
    </source>
</evidence>
<comment type="subunit">
    <text evidence="2">Monomer.</text>
</comment>
<keyword evidence="5" id="KW-1185">Reference proteome</keyword>
<dbReference type="InterPro" id="IPR011013">
    <property type="entry name" value="Gal_mutarotase_sf_dom"/>
</dbReference>
<dbReference type="GO" id="GO:0033499">
    <property type="term" value="P:galactose catabolic process via UDP-galactose, Leloir pathway"/>
    <property type="evidence" value="ECO:0007669"/>
    <property type="project" value="TreeGrafter"/>
</dbReference>
<dbReference type="CDD" id="cd01081">
    <property type="entry name" value="Aldose_epim"/>
    <property type="match status" value="1"/>
</dbReference>
<dbReference type="GO" id="GO:0006006">
    <property type="term" value="P:glucose metabolic process"/>
    <property type="evidence" value="ECO:0007669"/>
    <property type="project" value="TreeGrafter"/>
</dbReference>
<evidence type="ECO:0000256" key="3">
    <source>
        <dbReference type="ARBA" id="ARBA00022837"/>
    </source>
</evidence>
<gene>
    <name evidence="4" type="ORF">FEF09_08380</name>
</gene>
<dbReference type="PANTHER" id="PTHR10091">
    <property type="entry name" value="ALDOSE-1-EPIMERASE"/>
    <property type="match status" value="1"/>
</dbReference>
<dbReference type="AlphaFoldDB" id="A0A5C6LVR4"/>
<dbReference type="Pfam" id="PF01263">
    <property type="entry name" value="Aldose_epim"/>
    <property type="match status" value="1"/>
</dbReference>
<dbReference type="GO" id="GO:0004034">
    <property type="term" value="F:aldose 1-epimerase activity"/>
    <property type="evidence" value="ECO:0007669"/>
    <property type="project" value="TreeGrafter"/>
</dbReference>
<dbReference type="OrthoDB" id="9808779at2"/>
<dbReference type="Gene3D" id="2.70.98.10">
    <property type="match status" value="1"/>
</dbReference>
<evidence type="ECO:0000313" key="4">
    <source>
        <dbReference type="EMBL" id="TWW00972.1"/>
    </source>
</evidence>
<organism evidence="4 5">
    <name type="scientific">Chitinophaga pinensis</name>
    <dbReference type="NCBI Taxonomy" id="79329"/>
    <lineage>
        <taxon>Bacteria</taxon>
        <taxon>Pseudomonadati</taxon>
        <taxon>Bacteroidota</taxon>
        <taxon>Chitinophagia</taxon>
        <taxon>Chitinophagales</taxon>
        <taxon>Chitinophagaceae</taxon>
        <taxon>Chitinophaga</taxon>
    </lineage>
</organism>
<protein>
    <submittedName>
        <fullName evidence="4">Aldose 1-epimerase</fullName>
    </submittedName>
</protein>
<evidence type="ECO:0000256" key="1">
    <source>
        <dbReference type="ARBA" id="ARBA00001913"/>
    </source>
</evidence>
<dbReference type="EMBL" id="VOHS01000006">
    <property type="protein sequence ID" value="TWW00972.1"/>
    <property type="molecule type" value="Genomic_DNA"/>
</dbReference>
<sequence>MITAEMQTISINRPLHMFSVEQFHKDGFDIIALKDDLNDIQVEIIPAHSAMLHAFRIPHGTEELNIIDGYSNLQDYQANKAEYFKGAKLSPFACRIPGGRYEWEGKEYIIEKAITPGSCIHGLLYDVAFDIVELHANERSAIAVLRYQYKGEDKGYPFPYDCEVTYRLQPDIRLEISTTISNHAATAIPLMDGWHPYFTTGTPIDDMELQFASEQIVEFNAQLIPTGRVLPYDRFLESSPLEGIPLDNSFLLNFGQHASSCTLRDPLKHIAITFYPDSSYPVLQLYIPPHRRSIAIENLTGPPNAFNNGMGLISLPAGESRTFSTGISAAAW</sequence>
<accession>A0A5C6LVR4</accession>
<keyword evidence="3" id="KW-0106">Calcium</keyword>
<dbReference type="PANTHER" id="PTHR10091:SF0">
    <property type="entry name" value="GALACTOSE MUTAROTASE"/>
    <property type="match status" value="1"/>
</dbReference>
<dbReference type="InterPro" id="IPR008183">
    <property type="entry name" value="Aldose_1/G6P_1-epimerase"/>
</dbReference>
<evidence type="ECO:0000256" key="2">
    <source>
        <dbReference type="ARBA" id="ARBA00011245"/>
    </source>
</evidence>
<dbReference type="Proteomes" id="UP000318815">
    <property type="component" value="Unassembled WGS sequence"/>
</dbReference>